<dbReference type="GO" id="GO:0016779">
    <property type="term" value="F:nucleotidyltransferase activity"/>
    <property type="evidence" value="ECO:0007669"/>
    <property type="project" value="UniProtKB-KW"/>
</dbReference>
<evidence type="ECO:0000256" key="1">
    <source>
        <dbReference type="ARBA" id="ARBA00022676"/>
    </source>
</evidence>
<feature type="compositionally biased region" description="Acidic residues" evidence="6">
    <location>
        <begin position="22"/>
        <end position="52"/>
    </location>
</feature>
<evidence type="ECO:0000256" key="3">
    <source>
        <dbReference type="ARBA" id="ARBA00022695"/>
    </source>
</evidence>
<name>A0AAV5SC90_9BILA</name>
<evidence type="ECO:0000256" key="2">
    <source>
        <dbReference type="ARBA" id="ARBA00022679"/>
    </source>
</evidence>
<feature type="region of interest" description="Disordered" evidence="6">
    <location>
        <begin position="1"/>
        <end position="53"/>
    </location>
</feature>
<evidence type="ECO:0000256" key="4">
    <source>
        <dbReference type="ARBA" id="ARBA00023027"/>
    </source>
</evidence>
<keyword evidence="1" id="KW-0328">Glycosyltransferase</keyword>
<protein>
    <submittedName>
        <fullName evidence="7">Uncharacterized protein</fullName>
    </submittedName>
</protein>
<evidence type="ECO:0000313" key="8">
    <source>
        <dbReference type="Proteomes" id="UP001432027"/>
    </source>
</evidence>
<feature type="compositionally biased region" description="Acidic residues" evidence="6">
    <location>
        <begin position="1"/>
        <end position="10"/>
    </location>
</feature>
<dbReference type="InterPro" id="IPR051838">
    <property type="entry name" value="ARTD_PARP"/>
</dbReference>
<sequence length="256" mass="28709">TSNVNDDVDLVESQASSIRLNEEEDEIEVIEDEEEESSEEESEEDENEEGDENLIYVKATPEHEFLREDVKAAARTWSQLEHDLGISSVQIEPSILGREDMCAVVLTLNISNLSDMIRNLWELGTAMTVSIIIDGIHKWEYRTFGTLPTVSARIDCDKPSEFPVGECLSNVSSFFSLVNGLITDRLATLTEYCMVCGDKLYAGGLLPSICDGELCQFQYGELDTLIFVSTSVFFKRKNSFSSWLTHPPNKLNSTIL</sequence>
<comment type="similarity">
    <text evidence="5">Belongs to the ARTD/PARP family.</text>
</comment>
<dbReference type="EMBL" id="BTSX01000001">
    <property type="protein sequence ID" value="GMS80628.1"/>
    <property type="molecule type" value="Genomic_DNA"/>
</dbReference>
<evidence type="ECO:0000256" key="6">
    <source>
        <dbReference type="SAM" id="MobiDB-lite"/>
    </source>
</evidence>
<comment type="caution">
    <text evidence="7">The sequence shown here is derived from an EMBL/GenBank/DDBJ whole genome shotgun (WGS) entry which is preliminary data.</text>
</comment>
<reference evidence="7" key="1">
    <citation type="submission" date="2023-10" db="EMBL/GenBank/DDBJ databases">
        <title>Genome assembly of Pristionchus species.</title>
        <authorList>
            <person name="Yoshida K."/>
            <person name="Sommer R.J."/>
        </authorList>
    </citation>
    <scope>NUCLEOTIDE SEQUENCE</scope>
    <source>
        <strain evidence="7">RS0144</strain>
    </source>
</reference>
<dbReference type="Proteomes" id="UP001432027">
    <property type="component" value="Unassembled WGS sequence"/>
</dbReference>
<evidence type="ECO:0000313" key="7">
    <source>
        <dbReference type="EMBL" id="GMS80628.1"/>
    </source>
</evidence>
<keyword evidence="4" id="KW-0520">NAD</keyword>
<evidence type="ECO:0000256" key="5">
    <source>
        <dbReference type="ARBA" id="ARBA00024347"/>
    </source>
</evidence>
<dbReference type="PANTHER" id="PTHR21328">
    <property type="entry name" value="POLY ADP-RIBOSE POLYMERASE FAMILY, MEMBER PARP"/>
    <property type="match status" value="1"/>
</dbReference>
<dbReference type="GO" id="GO:0016757">
    <property type="term" value="F:glycosyltransferase activity"/>
    <property type="evidence" value="ECO:0007669"/>
    <property type="project" value="UniProtKB-KW"/>
</dbReference>
<dbReference type="AlphaFoldDB" id="A0AAV5SC90"/>
<keyword evidence="2" id="KW-0808">Transferase</keyword>
<keyword evidence="3" id="KW-0548">Nucleotidyltransferase</keyword>
<accession>A0AAV5SC90</accession>
<organism evidence="7 8">
    <name type="scientific">Pristionchus entomophagus</name>
    <dbReference type="NCBI Taxonomy" id="358040"/>
    <lineage>
        <taxon>Eukaryota</taxon>
        <taxon>Metazoa</taxon>
        <taxon>Ecdysozoa</taxon>
        <taxon>Nematoda</taxon>
        <taxon>Chromadorea</taxon>
        <taxon>Rhabditida</taxon>
        <taxon>Rhabditina</taxon>
        <taxon>Diplogasteromorpha</taxon>
        <taxon>Diplogasteroidea</taxon>
        <taxon>Neodiplogasteridae</taxon>
        <taxon>Pristionchus</taxon>
    </lineage>
</organism>
<proteinExistence type="inferred from homology"/>
<keyword evidence="8" id="KW-1185">Reference proteome</keyword>
<feature type="non-terminal residue" evidence="7">
    <location>
        <position position="1"/>
    </location>
</feature>
<gene>
    <name evidence="7" type="ORF">PENTCL1PPCAC_2803</name>
</gene>